<accession>A0A6J1S727</accession>
<comment type="function">
    <text evidence="5">E3 ubiquitin-protein ligase that mediates ubiquitination and subsequent proteasomal degradation of target proteins. E3 ubiquitin ligases accept ubiquitin from an E2 ubiquitin-conjugating enzyme in the form of a thioester and then directly transfers the ubiquitin to targeted substrates.</text>
</comment>
<dbReference type="GO" id="GO:0005737">
    <property type="term" value="C:cytoplasm"/>
    <property type="evidence" value="ECO:0007669"/>
    <property type="project" value="InterPro"/>
</dbReference>
<comment type="catalytic activity">
    <reaction evidence="5">
        <text>S-ubiquitinyl-[E2 ubiquitin-conjugating enzyme]-L-cysteine + [acceptor protein]-L-lysine = [E2 ubiquitin-conjugating enzyme]-L-cysteine + N(6)-ubiquitinyl-[acceptor protein]-L-lysine.</text>
        <dbReference type="EC" id="2.3.2.27"/>
    </reaction>
</comment>
<comment type="domain">
    <text evidence="5">The RING-type zinc finger domain is essential for ubiquitin ligase activity.</text>
</comment>
<gene>
    <name evidence="9" type="primary">LOC113204182</name>
</gene>
<dbReference type="Gene3D" id="2.60.210.10">
    <property type="entry name" value="Apoptosis, Tumor Necrosis Factor Receptor Associated Protein 2, Chain A"/>
    <property type="match status" value="1"/>
</dbReference>
<name>A0A6J1S727_FRAOC</name>
<reference evidence="9" key="1">
    <citation type="submission" date="2025-08" db="UniProtKB">
        <authorList>
            <consortium name="RefSeq"/>
        </authorList>
    </citation>
    <scope>IDENTIFICATION</scope>
    <source>
        <tissue evidence="9">Whole organism</tissue>
    </source>
</reference>
<comment type="domain">
    <text evidence="5">The SBD domain (substrate-binding domain) mediates the interaction with substrate proteins. It is related to the TRAF family.</text>
</comment>
<proteinExistence type="inferred from homology"/>
<dbReference type="GO" id="GO:0031624">
    <property type="term" value="F:ubiquitin conjugating enzyme binding"/>
    <property type="evidence" value="ECO:0007669"/>
    <property type="project" value="TreeGrafter"/>
</dbReference>
<dbReference type="PANTHER" id="PTHR45877:SF2">
    <property type="entry name" value="E3 UBIQUITIN-PROTEIN LIGASE SINA-RELATED"/>
    <property type="match status" value="1"/>
</dbReference>
<protein>
    <recommendedName>
        <fullName evidence="5">E3 ubiquitin-protein ligase</fullName>
        <ecNumber evidence="5">2.3.2.27</ecNumber>
    </recommendedName>
</protein>
<dbReference type="InterPro" id="IPR004162">
    <property type="entry name" value="SINA-like_animal"/>
</dbReference>
<dbReference type="PANTHER" id="PTHR45877">
    <property type="entry name" value="E3 UBIQUITIN-PROTEIN LIGASE SIAH2"/>
    <property type="match status" value="1"/>
</dbReference>
<evidence type="ECO:0000259" key="7">
    <source>
        <dbReference type="Pfam" id="PF03145"/>
    </source>
</evidence>
<dbReference type="KEGG" id="foc:113204182"/>
<keyword evidence="5" id="KW-0833">Ubl conjugation pathway</keyword>
<feature type="domain" description="Seven-in-absentia protein TRAF-like" evidence="7">
    <location>
        <begin position="236"/>
        <end position="330"/>
    </location>
</feature>
<comment type="similarity">
    <text evidence="1 5">Belongs to the SINA (Seven in absentia) family.</text>
</comment>
<organism evidence="8 9">
    <name type="scientific">Frankliniella occidentalis</name>
    <name type="common">Western flower thrips</name>
    <name type="synonym">Euthrips occidentalis</name>
    <dbReference type="NCBI Taxonomy" id="133901"/>
    <lineage>
        <taxon>Eukaryota</taxon>
        <taxon>Metazoa</taxon>
        <taxon>Ecdysozoa</taxon>
        <taxon>Arthropoda</taxon>
        <taxon>Hexapoda</taxon>
        <taxon>Insecta</taxon>
        <taxon>Pterygota</taxon>
        <taxon>Neoptera</taxon>
        <taxon>Paraneoptera</taxon>
        <taxon>Thysanoptera</taxon>
        <taxon>Terebrantia</taxon>
        <taxon>Thripoidea</taxon>
        <taxon>Thripidae</taxon>
        <taxon>Frankliniella</taxon>
    </lineage>
</organism>
<dbReference type="GO" id="GO:0008270">
    <property type="term" value="F:zinc ion binding"/>
    <property type="evidence" value="ECO:0007669"/>
    <property type="project" value="UniProtKB-KW"/>
</dbReference>
<sequence>MMSGRQLRNRLVPNPSTSPNSSTSGIVGGRQLRSRVIPTSQTPSNSSGSGPRSAVLRNNVRQSTRSSTNPESCVCKTPNSKVRRRTPGGRLPSTGSARMSLGVSLRSGVAGHRLPERAANQKQKSNRSTSVKVASKQELSNNQRKQEGPAPKPSLVVFNCTGTLFSCYGENHQCTLCICPCPLALDGTCQWEGAINDVVDHITKNHCLVDTTTGPNVQIKLKNWRRPTAAQWATLQNCLGQYFLVLVEKMDIKKRPLFMGTVRVFGHQDVADRFEFRMTLKTSGNISRTFSYSTVVKPINDKTAIAKRDCFVFDSSLAENFSVDENLEVALSISVMKM</sequence>
<evidence type="ECO:0000313" key="8">
    <source>
        <dbReference type="Proteomes" id="UP000504606"/>
    </source>
</evidence>
<dbReference type="InterPro" id="IPR008974">
    <property type="entry name" value="TRAF-like"/>
</dbReference>
<dbReference type="AlphaFoldDB" id="A0A6J1S727"/>
<keyword evidence="8" id="KW-1185">Reference proteome</keyword>
<dbReference type="Pfam" id="PF03145">
    <property type="entry name" value="Sina_TRAF"/>
    <property type="match status" value="1"/>
</dbReference>
<dbReference type="UniPathway" id="UPA00143"/>
<dbReference type="GO" id="GO:0061630">
    <property type="term" value="F:ubiquitin protein ligase activity"/>
    <property type="evidence" value="ECO:0007669"/>
    <property type="project" value="UniProtKB-EC"/>
</dbReference>
<evidence type="ECO:0000313" key="9">
    <source>
        <dbReference type="RefSeq" id="XP_026275030.1"/>
    </source>
</evidence>
<keyword evidence="3 5" id="KW-0863">Zinc-finger</keyword>
<evidence type="ECO:0000256" key="2">
    <source>
        <dbReference type="ARBA" id="ARBA00022723"/>
    </source>
</evidence>
<dbReference type="Gene3D" id="3.30.160.60">
    <property type="entry name" value="Classic Zinc Finger"/>
    <property type="match status" value="1"/>
</dbReference>
<evidence type="ECO:0000256" key="3">
    <source>
        <dbReference type="ARBA" id="ARBA00022771"/>
    </source>
</evidence>
<feature type="region of interest" description="Disordered" evidence="6">
    <location>
        <begin position="1"/>
        <end position="152"/>
    </location>
</feature>
<dbReference type="Proteomes" id="UP000504606">
    <property type="component" value="Unplaced"/>
</dbReference>
<feature type="compositionally biased region" description="Low complexity" evidence="6">
    <location>
        <begin position="13"/>
        <end position="24"/>
    </location>
</feature>
<evidence type="ECO:0000256" key="5">
    <source>
        <dbReference type="RuleBase" id="RU201113"/>
    </source>
</evidence>
<keyword evidence="2 5" id="KW-0479">Metal-binding</keyword>
<dbReference type="RefSeq" id="XP_026275030.1">
    <property type="nucleotide sequence ID" value="XM_026419245.2"/>
</dbReference>
<dbReference type="OrthoDB" id="8195278at2759"/>
<evidence type="ECO:0000256" key="1">
    <source>
        <dbReference type="ARBA" id="ARBA00009119"/>
    </source>
</evidence>
<comment type="pathway">
    <text evidence="5">Protein modification; protein ubiquitination.</text>
</comment>
<evidence type="ECO:0000256" key="6">
    <source>
        <dbReference type="SAM" id="MobiDB-lite"/>
    </source>
</evidence>
<feature type="compositionally biased region" description="Polar residues" evidence="6">
    <location>
        <begin position="59"/>
        <end position="71"/>
    </location>
</feature>
<dbReference type="GO" id="GO:0016567">
    <property type="term" value="P:protein ubiquitination"/>
    <property type="evidence" value="ECO:0007669"/>
    <property type="project" value="UniProtKB-UniPathway"/>
</dbReference>
<keyword evidence="4 5" id="KW-0862">Zinc</keyword>
<dbReference type="InterPro" id="IPR018121">
    <property type="entry name" value="7-in-absentia-prot_TRAF-dom"/>
</dbReference>
<evidence type="ECO:0000256" key="4">
    <source>
        <dbReference type="ARBA" id="ARBA00022833"/>
    </source>
</evidence>
<dbReference type="SUPFAM" id="SSF49599">
    <property type="entry name" value="TRAF domain-like"/>
    <property type="match status" value="1"/>
</dbReference>
<feature type="compositionally biased region" description="Polar residues" evidence="6">
    <location>
        <begin position="120"/>
        <end position="143"/>
    </location>
</feature>
<dbReference type="GeneID" id="113204182"/>
<dbReference type="GO" id="GO:0043161">
    <property type="term" value="P:proteasome-mediated ubiquitin-dependent protein catabolic process"/>
    <property type="evidence" value="ECO:0007669"/>
    <property type="project" value="TreeGrafter"/>
</dbReference>
<dbReference type="EC" id="2.3.2.27" evidence="5"/>
<feature type="compositionally biased region" description="Polar residues" evidence="6">
    <location>
        <begin position="37"/>
        <end position="50"/>
    </location>
</feature>